<keyword evidence="2" id="KW-1185">Reference proteome</keyword>
<gene>
    <name evidence="1" type="ORF">B6F84_06515</name>
</gene>
<dbReference type="PANTHER" id="PTHR43755">
    <property type="match status" value="1"/>
</dbReference>
<dbReference type="SUPFAM" id="SSF51905">
    <property type="entry name" value="FAD/NAD(P)-binding domain"/>
    <property type="match status" value="1"/>
</dbReference>
<dbReference type="Proteomes" id="UP000193404">
    <property type="component" value="Chromosome"/>
</dbReference>
<dbReference type="KEGG" id="aman:B6F84_06515"/>
<dbReference type="STRING" id="282676.B6F84_06515"/>
<dbReference type="AlphaFoldDB" id="A0A1W6JZR9"/>
<dbReference type="InterPro" id="IPR052541">
    <property type="entry name" value="SQRD"/>
</dbReference>
<evidence type="ECO:0000313" key="1">
    <source>
        <dbReference type="EMBL" id="ARM75725.1"/>
    </source>
</evidence>
<dbReference type="RefSeq" id="WP_148691502.1">
    <property type="nucleotide sequence ID" value="NZ_CP020477.1"/>
</dbReference>
<sequence>MILILGSGYAGLNAYYNIRSKDKIIISNAGEFVFYTALLRNIIKEKKYSVNLNFVRKEEVVDVDISNLRVRTNKNIYEPDKLIIALGCKNRNIEKFLEIKKLNNLCISSEDKYDSYLALQISFYAKMIGKDVKYNGNYMEWLGEKVSNKIREVVNRELGTCEKPNFIVEKCEAPDFLGFLEVNDKLEVKPNVYAAGDIIKNWPKLGELAMRSGRYIGRLLSNKNKEESFNPIFINILDTGDKGIHIRSNVPWGGNFENIKCSKTRRLMKRFIENYYILRKGNMGFLYYL</sequence>
<organism evidence="1 2">
    <name type="scientific">Acidianus manzaensis</name>
    <dbReference type="NCBI Taxonomy" id="282676"/>
    <lineage>
        <taxon>Archaea</taxon>
        <taxon>Thermoproteota</taxon>
        <taxon>Thermoprotei</taxon>
        <taxon>Sulfolobales</taxon>
        <taxon>Sulfolobaceae</taxon>
        <taxon>Acidianus</taxon>
    </lineage>
</organism>
<dbReference type="Gene3D" id="3.50.50.100">
    <property type="match status" value="2"/>
</dbReference>
<dbReference type="OrthoDB" id="57506at2157"/>
<name>A0A1W6JZR9_9CREN</name>
<evidence type="ECO:0008006" key="3">
    <source>
        <dbReference type="Google" id="ProtNLM"/>
    </source>
</evidence>
<accession>A0A1W6JZR9</accession>
<reference evidence="1 2" key="1">
    <citation type="submission" date="2017-03" db="EMBL/GenBank/DDBJ databases">
        <title>Sulfur activation and transportation mechanism of thermophilic Archaea Acidianus manzaensis YN-25.</title>
        <authorList>
            <person name="Ma Y."/>
            <person name="Yang Y."/>
            <person name="Xia J."/>
        </authorList>
    </citation>
    <scope>NUCLEOTIDE SEQUENCE [LARGE SCALE GENOMIC DNA]</scope>
    <source>
        <strain evidence="1 2">YN-25</strain>
    </source>
</reference>
<dbReference type="PANTHER" id="PTHR43755:SF1">
    <property type="entry name" value="FAD-DEPENDENT PYRIDINE NUCLEOTIDE-DISULPHIDE OXIDOREDUCTASE"/>
    <property type="match status" value="1"/>
</dbReference>
<proteinExistence type="predicted"/>
<dbReference type="InterPro" id="IPR036188">
    <property type="entry name" value="FAD/NAD-bd_sf"/>
</dbReference>
<dbReference type="GeneID" id="41590557"/>
<dbReference type="EMBL" id="CP020477">
    <property type="protein sequence ID" value="ARM75725.1"/>
    <property type="molecule type" value="Genomic_DNA"/>
</dbReference>
<evidence type="ECO:0000313" key="2">
    <source>
        <dbReference type="Proteomes" id="UP000193404"/>
    </source>
</evidence>
<protein>
    <recommendedName>
        <fullName evidence="3">Pyridine nucleotide-disulfide oxidoreductase</fullName>
    </recommendedName>
</protein>